<organism evidence="2 3">
    <name type="scientific">Portunus trituberculatus</name>
    <name type="common">Swimming crab</name>
    <name type="synonym">Neptunus trituberculatus</name>
    <dbReference type="NCBI Taxonomy" id="210409"/>
    <lineage>
        <taxon>Eukaryota</taxon>
        <taxon>Metazoa</taxon>
        <taxon>Ecdysozoa</taxon>
        <taxon>Arthropoda</taxon>
        <taxon>Crustacea</taxon>
        <taxon>Multicrustacea</taxon>
        <taxon>Malacostraca</taxon>
        <taxon>Eumalacostraca</taxon>
        <taxon>Eucarida</taxon>
        <taxon>Decapoda</taxon>
        <taxon>Pleocyemata</taxon>
        <taxon>Brachyura</taxon>
        <taxon>Eubrachyura</taxon>
        <taxon>Portunoidea</taxon>
        <taxon>Portunidae</taxon>
        <taxon>Portuninae</taxon>
        <taxon>Portunus</taxon>
    </lineage>
</organism>
<comment type="caution">
    <text evidence="2">The sequence shown here is derived from an EMBL/GenBank/DDBJ whole genome shotgun (WGS) entry which is preliminary data.</text>
</comment>
<evidence type="ECO:0000256" key="1">
    <source>
        <dbReference type="SAM" id="MobiDB-lite"/>
    </source>
</evidence>
<feature type="region of interest" description="Disordered" evidence="1">
    <location>
        <begin position="51"/>
        <end position="70"/>
    </location>
</feature>
<feature type="region of interest" description="Disordered" evidence="1">
    <location>
        <begin position="1"/>
        <end position="43"/>
    </location>
</feature>
<dbReference type="EMBL" id="VSRR010053966">
    <property type="protein sequence ID" value="MPC80419.1"/>
    <property type="molecule type" value="Genomic_DNA"/>
</dbReference>
<keyword evidence="3" id="KW-1185">Reference proteome</keyword>
<evidence type="ECO:0000313" key="2">
    <source>
        <dbReference type="EMBL" id="MPC80419.1"/>
    </source>
</evidence>
<name>A0A5B7IF08_PORTR</name>
<accession>A0A5B7IF08</accession>
<proteinExistence type="predicted"/>
<gene>
    <name evidence="2" type="ORF">E2C01_074998</name>
</gene>
<evidence type="ECO:0000313" key="3">
    <source>
        <dbReference type="Proteomes" id="UP000324222"/>
    </source>
</evidence>
<protein>
    <submittedName>
        <fullName evidence="2">Uncharacterized protein</fullName>
    </submittedName>
</protein>
<dbReference type="AlphaFoldDB" id="A0A5B7IF08"/>
<reference evidence="2 3" key="1">
    <citation type="submission" date="2019-05" db="EMBL/GenBank/DDBJ databases">
        <title>Another draft genome of Portunus trituberculatus and its Hox gene families provides insights of decapod evolution.</title>
        <authorList>
            <person name="Jeong J.-H."/>
            <person name="Song I."/>
            <person name="Kim S."/>
            <person name="Choi T."/>
            <person name="Kim D."/>
            <person name="Ryu S."/>
            <person name="Kim W."/>
        </authorList>
    </citation>
    <scope>NUCLEOTIDE SEQUENCE [LARGE SCALE GENOMIC DNA]</scope>
    <source>
        <tissue evidence="2">Muscle</tissue>
    </source>
</reference>
<dbReference type="Proteomes" id="UP000324222">
    <property type="component" value="Unassembled WGS sequence"/>
</dbReference>
<sequence length="70" mass="7127">MGGGGQGISEGPAVAAAFKLPSSTRVPPPSPRSHLILPAPHSSPARCGAFPSRVGVNQTDSRVNLAREPE</sequence>